<reference evidence="5 6" key="1">
    <citation type="journal article" date="2013" name="J. Mol. Microbiol. Biotechnol.">
        <title>Analysis of the Complete Genomes of Acholeplasma brassicae , A. palmae and A. laidlawii and Their Comparison to the Obligate Parasites from ' Candidatus Phytoplasma'.</title>
        <authorList>
            <person name="Kube M."/>
            <person name="Siewert C."/>
            <person name="Migdoll A.M."/>
            <person name="Duduk B."/>
            <person name="Holz S."/>
            <person name="Rabus R."/>
            <person name="Seemuller E."/>
            <person name="Mitrovic J."/>
            <person name="Muller I."/>
            <person name="Buttner C."/>
            <person name="Reinhardt R."/>
        </authorList>
    </citation>
    <scope>NUCLEOTIDE SEQUENCE [LARGE SCALE GENOMIC DNA]</scope>
    <source>
        <strain evidence="6">0502</strain>
    </source>
</reference>
<dbReference type="Proteomes" id="UP000032737">
    <property type="component" value="Chromosome"/>
</dbReference>
<keyword evidence="1" id="KW-0805">Transcription regulation</keyword>
<dbReference type="SUPFAM" id="SSF47413">
    <property type="entry name" value="lambda repressor-like DNA-binding domains"/>
    <property type="match status" value="1"/>
</dbReference>
<proteinExistence type="predicted"/>
<keyword evidence="2" id="KW-0238">DNA-binding</keyword>
<dbReference type="Gene3D" id="1.10.260.40">
    <property type="entry name" value="lambda repressor-like DNA-binding domains"/>
    <property type="match status" value="1"/>
</dbReference>
<organism evidence="5 6">
    <name type="scientific">Acholeplasma brassicae</name>
    <dbReference type="NCBI Taxonomy" id="61635"/>
    <lineage>
        <taxon>Bacteria</taxon>
        <taxon>Bacillati</taxon>
        <taxon>Mycoplasmatota</taxon>
        <taxon>Mollicutes</taxon>
        <taxon>Acholeplasmatales</taxon>
        <taxon>Acholeplasmataceae</taxon>
        <taxon>Acholeplasma</taxon>
    </lineage>
</organism>
<sequence length="336" mass="38090">MVKLKDIAEALGVSVGTVSKGLRHSHEISEEVTDRIIRKANELGYIANSSARNLKTNRSYVIGVVYVDKSRAGLGHDYFSTMLSSIRDELSLHGYDFTFVSNTIGENKLSYVNHARYRRCDGVIIVTADFKEPEIIELVESEIPVVTIDHVFNNRSAILSDNDEGLEQIINYVYKKGHRKIAFIHGEDTAVTEQRIASFYKACETLQIEVPKDYIKEALYHFPKQAGLRTRELLQLKERPTCIIYPDDYAFMGGLTEIEKHGLKIPEDISVVGYDGIFLSRILRPILCSYVQNSTEIGKQAVNRLLEQIDKPKSFIRKPVRVKGVLQEGQTVKDIH</sequence>
<accession>U4KMU4</accession>
<dbReference type="SMART" id="SM00354">
    <property type="entry name" value="HTH_LACI"/>
    <property type="match status" value="1"/>
</dbReference>
<evidence type="ECO:0000256" key="2">
    <source>
        <dbReference type="ARBA" id="ARBA00023125"/>
    </source>
</evidence>
<keyword evidence="6" id="KW-1185">Reference proteome</keyword>
<dbReference type="RefSeq" id="WP_030004330.1">
    <property type="nucleotide sequence ID" value="NC_022549.1"/>
</dbReference>
<dbReference type="PANTHER" id="PTHR30146">
    <property type="entry name" value="LACI-RELATED TRANSCRIPTIONAL REPRESSOR"/>
    <property type="match status" value="1"/>
</dbReference>
<feature type="domain" description="HTH lacI-type" evidence="4">
    <location>
        <begin position="2"/>
        <end position="56"/>
    </location>
</feature>
<dbReference type="SUPFAM" id="SSF53822">
    <property type="entry name" value="Periplasmic binding protein-like I"/>
    <property type="match status" value="1"/>
</dbReference>
<dbReference type="Gene3D" id="3.40.50.2300">
    <property type="match status" value="2"/>
</dbReference>
<dbReference type="STRING" id="61635.BN85304500"/>
<dbReference type="GO" id="GO:0003700">
    <property type="term" value="F:DNA-binding transcription factor activity"/>
    <property type="evidence" value="ECO:0007669"/>
    <property type="project" value="TreeGrafter"/>
</dbReference>
<dbReference type="HOGENOM" id="CLU_037628_6_2_14"/>
<evidence type="ECO:0000259" key="4">
    <source>
        <dbReference type="PROSITE" id="PS50932"/>
    </source>
</evidence>
<gene>
    <name evidence="5" type="ORF">BN85304500</name>
</gene>
<dbReference type="Pfam" id="PF00356">
    <property type="entry name" value="LacI"/>
    <property type="match status" value="1"/>
</dbReference>
<evidence type="ECO:0000256" key="1">
    <source>
        <dbReference type="ARBA" id="ARBA00023015"/>
    </source>
</evidence>
<evidence type="ECO:0000313" key="6">
    <source>
        <dbReference type="Proteomes" id="UP000032737"/>
    </source>
</evidence>
<protein>
    <submittedName>
        <fullName evidence="5">Transcriptional regulator, LacI family</fullName>
    </submittedName>
</protein>
<dbReference type="CDD" id="cd01392">
    <property type="entry name" value="HTH_LacI"/>
    <property type="match status" value="1"/>
</dbReference>
<dbReference type="GO" id="GO:0000976">
    <property type="term" value="F:transcription cis-regulatory region binding"/>
    <property type="evidence" value="ECO:0007669"/>
    <property type="project" value="TreeGrafter"/>
</dbReference>
<name>U4KMU4_9MOLU</name>
<dbReference type="InterPro" id="IPR010982">
    <property type="entry name" value="Lambda_DNA-bd_dom_sf"/>
</dbReference>
<dbReference type="PANTHER" id="PTHR30146:SF109">
    <property type="entry name" value="HTH-TYPE TRANSCRIPTIONAL REGULATOR GALS"/>
    <property type="match status" value="1"/>
</dbReference>
<dbReference type="AlphaFoldDB" id="U4KMU4"/>
<dbReference type="PROSITE" id="PS50932">
    <property type="entry name" value="HTH_LACI_2"/>
    <property type="match status" value="1"/>
</dbReference>
<dbReference type="InterPro" id="IPR000843">
    <property type="entry name" value="HTH_LacI"/>
</dbReference>
<dbReference type="InterPro" id="IPR028082">
    <property type="entry name" value="Peripla_BP_I"/>
</dbReference>
<dbReference type="OrthoDB" id="9789891at2"/>
<keyword evidence="3" id="KW-0804">Transcription</keyword>
<dbReference type="Pfam" id="PF13377">
    <property type="entry name" value="Peripla_BP_3"/>
    <property type="match status" value="1"/>
</dbReference>
<dbReference type="EMBL" id="FO681348">
    <property type="protein sequence ID" value="CCV65471.1"/>
    <property type="molecule type" value="Genomic_DNA"/>
</dbReference>
<dbReference type="CDD" id="cd06267">
    <property type="entry name" value="PBP1_LacI_sugar_binding-like"/>
    <property type="match status" value="1"/>
</dbReference>
<dbReference type="InterPro" id="IPR046335">
    <property type="entry name" value="LacI/GalR-like_sensor"/>
</dbReference>
<dbReference type="KEGG" id="abra:BN85304500"/>
<evidence type="ECO:0000313" key="5">
    <source>
        <dbReference type="EMBL" id="CCV65471.1"/>
    </source>
</evidence>
<evidence type="ECO:0000256" key="3">
    <source>
        <dbReference type="ARBA" id="ARBA00023163"/>
    </source>
</evidence>